<gene>
    <name evidence="3" type="ORF">NEMBOFW57_004657</name>
</gene>
<evidence type="ECO:0000313" key="4">
    <source>
        <dbReference type="Proteomes" id="UP001197093"/>
    </source>
</evidence>
<dbReference type="GO" id="GO:0004553">
    <property type="term" value="F:hydrolase activity, hydrolyzing O-glycosyl compounds"/>
    <property type="evidence" value="ECO:0007669"/>
    <property type="project" value="InterPro"/>
</dbReference>
<proteinExistence type="predicted"/>
<dbReference type="Gene3D" id="2.60.350.10">
    <property type="entry name" value="Dextranase, N-terminal"/>
    <property type="match status" value="1"/>
</dbReference>
<organism evidence="3 4">
    <name type="scientific">Staphylotrichum longicolle</name>
    <dbReference type="NCBI Taxonomy" id="669026"/>
    <lineage>
        <taxon>Eukaryota</taxon>
        <taxon>Fungi</taxon>
        <taxon>Dikarya</taxon>
        <taxon>Ascomycota</taxon>
        <taxon>Pezizomycotina</taxon>
        <taxon>Sordariomycetes</taxon>
        <taxon>Sordariomycetidae</taxon>
        <taxon>Sordariales</taxon>
        <taxon>Chaetomiaceae</taxon>
        <taxon>Staphylotrichum</taxon>
    </lineage>
</organism>
<dbReference type="SUPFAM" id="SSF51126">
    <property type="entry name" value="Pectin lyase-like"/>
    <property type="match status" value="1"/>
</dbReference>
<evidence type="ECO:0008006" key="5">
    <source>
        <dbReference type="Google" id="ProtNLM"/>
    </source>
</evidence>
<protein>
    <recommendedName>
        <fullName evidence="5">Dextranase</fullName>
    </recommendedName>
</protein>
<dbReference type="Pfam" id="PF18783">
    <property type="entry name" value="IPU_b_solenoid"/>
    <property type="match status" value="1"/>
</dbReference>
<dbReference type="Pfam" id="PF03718">
    <property type="entry name" value="Glyco_hydro_49"/>
    <property type="match status" value="1"/>
</dbReference>
<dbReference type="InterPro" id="IPR041402">
    <property type="entry name" value="B_solenoid_dext"/>
</dbReference>
<accession>A0AAD4F790</accession>
<name>A0AAD4F790_9PEZI</name>
<dbReference type="AlphaFoldDB" id="A0AAD4F790"/>
<dbReference type="InterPro" id="IPR023226">
    <property type="entry name" value="Glyco_hydro_49_N_dom"/>
</dbReference>
<feature type="domain" description="Glycoside hydrolase family 49 N-terminal" evidence="2">
    <location>
        <begin position="2"/>
        <end position="174"/>
    </location>
</feature>
<dbReference type="EMBL" id="JAHCVI010000001">
    <property type="protein sequence ID" value="KAG7294581.1"/>
    <property type="molecule type" value="Genomic_DNA"/>
</dbReference>
<evidence type="ECO:0000259" key="2">
    <source>
        <dbReference type="Pfam" id="PF17433"/>
    </source>
</evidence>
<feature type="domain" description="Glycoside hydrolase family 49 C-terminal" evidence="1">
    <location>
        <begin position="442"/>
        <end position="547"/>
    </location>
</feature>
<dbReference type="SUPFAM" id="SSF101596">
    <property type="entry name" value="Dextranase, N-terminal domain"/>
    <property type="match status" value="1"/>
</dbReference>
<dbReference type="Proteomes" id="UP001197093">
    <property type="component" value="Unassembled WGS sequence"/>
</dbReference>
<dbReference type="InterPro" id="IPR012334">
    <property type="entry name" value="Pectin_lyas_fold"/>
</dbReference>
<dbReference type="InterPro" id="IPR035953">
    <property type="entry name" value="Dextranase_N-ter"/>
</dbReference>
<keyword evidence="4" id="KW-1185">Reference proteome</keyword>
<dbReference type="InterPro" id="IPR005192">
    <property type="entry name" value="Glyco_hydro_49_C"/>
</dbReference>
<evidence type="ECO:0000313" key="3">
    <source>
        <dbReference type="EMBL" id="KAG7294581.1"/>
    </source>
</evidence>
<dbReference type="InterPro" id="IPR041274">
    <property type="entry name" value="IPU_b_solenoid"/>
</dbReference>
<dbReference type="Pfam" id="PF17433">
    <property type="entry name" value="Glyco_hydro_49N"/>
    <property type="match status" value="1"/>
</dbReference>
<dbReference type="Gene3D" id="2.160.20.10">
    <property type="entry name" value="Single-stranded right-handed beta-helix, Pectin lyase-like"/>
    <property type="match status" value="1"/>
</dbReference>
<reference evidence="3" key="1">
    <citation type="submission" date="2023-02" db="EMBL/GenBank/DDBJ databases">
        <authorList>
            <person name="Palmer J.M."/>
        </authorList>
    </citation>
    <scope>NUCLEOTIDE SEQUENCE</scope>
    <source>
        <strain evidence="3">FW57</strain>
    </source>
</reference>
<sequence>MVQPGNVRQSRKYNAQVSIAGANDFHDSFAYESIPRNGRGRIYSPWDAPGSNTLGSDVDDGITIELGAGINMAWSQFEYSANADVKILPRDGTSFPGPSGVKVRPTSIGYDVRSSGDGGIIIRVPRDPNGRRFSVEFDNDLFTYRSNGTNYVTSGGDVVGVEPRNALLIFASPFLPDDMVPRIDAPDTKVMTPGPINQGDWGSSSVLYFPPGVYWMNSNPQGGAPRIGENHIRLSPNTRWVYLAPGAYVKGAIEYTTKSDFYATGHGVLSGEHYVYQANPATEYQALKSDSTSLRMWGHNALGGGQTWYCQGPTINAPPFNTMDFYGSADITTRISDYKQVGAFFFQTDGPQLYPNSQVHDVFYHVNDDAIKTYYSGASLTRATIWKGHNDPVIQMGWDTRDVSGVTLQDIHIIHTRYIKSETYVPSAIIGASPFYRRGRAVDSSKAVSLTIKNLVCEGVCPALMRITPLQNYRNFLVQDVAFPDELQTNSIGTGKSIVPASSEGLEFGVTIANWTVGGQKVTMDNFQSDRLGQLDIDVSYSGQWTIR</sequence>
<comment type="caution">
    <text evidence="3">The sequence shown here is derived from an EMBL/GenBank/DDBJ whole genome shotgun (WGS) entry which is preliminary data.</text>
</comment>
<evidence type="ECO:0000259" key="1">
    <source>
        <dbReference type="Pfam" id="PF03718"/>
    </source>
</evidence>
<dbReference type="InterPro" id="IPR011050">
    <property type="entry name" value="Pectin_lyase_fold/virulence"/>
</dbReference>
<dbReference type="Pfam" id="PF18841">
    <property type="entry name" value="B_solenoid_dext"/>
    <property type="match status" value="1"/>
</dbReference>